<dbReference type="Proteomes" id="UP001055811">
    <property type="component" value="Linkage Group LG08"/>
</dbReference>
<dbReference type="EMBL" id="CM042016">
    <property type="protein sequence ID" value="KAI3698907.1"/>
    <property type="molecule type" value="Genomic_DNA"/>
</dbReference>
<evidence type="ECO:0000313" key="2">
    <source>
        <dbReference type="Proteomes" id="UP001055811"/>
    </source>
</evidence>
<sequence length="103" mass="12094">MEDNDETALSHKNVDSKQKENQDVLPIKASPFFPNFNNEMMKNEYPDFDSDEDLGFRVSELVIASESEDIFKVWELDVPVEEYRFVNEFKGRKWNDRIENGVG</sequence>
<reference evidence="1 2" key="2">
    <citation type="journal article" date="2022" name="Mol. Ecol. Resour.">
        <title>The genomes of chicory, endive, great burdock and yacon provide insights into Asteraceae paleo-polyploidization history and plant inulin production.</title>
        <authorList>
            <person name="Fan W."/>
            <person name="Wang S."/>
            <person name="Wang H."/>
            <person name="Wang A."/>
            <person name="Jiang F."/>
            <person name="Liu H."/>
            <person name="Zhao H."/>
            <person name="Xu D."/>
            <person name="Zhang Y."/>
        </authorList>
    </citation>
    <scope>NUCLEOTIDE SEQUENCE [LARGE SCALE GENOMIC DNA]</scope>
    <source>
        <strain evidence="2">cv. Punajuju</strain>
        <tissue evidence="1">Leaves</tissue>
    </source>
</reference>
<proteinExistence type="predicted"/>
<comment type="caution">
    <text evidence="1">The sequence shown here is derived from an EMBL/GenBank/DDBJ whole genome shotgun (WGS) entry which is preliminary data.</text>
</comment>
<protein>
    <submittedName>
        <fullName evidence="1">Uncharacterized protein</fullName>
    </submittedName>
</protein>
<name>A0ACB8ZMX8_CICIN</name>
<gene>
    <name evidence="1" type="ORF">L2E82_42818</name>
</gene>
<reference evidence="2" key="1">
    <citation type="journal article" date="2022" name="Mol. Ecol. Resour.">
        <title>The genomes of chicory, endive, great burdock and yacon provide insights into Asteraceae palaeo-polyploidization history and plant inulin production.</title>
        <authorList>
            <person name="Fan W."/>
            <person name="Wang S."/>
            <person name="Wang H."/>
            <person name="Wang A."/>
            <person name="Jiang F."/>
            <person name="Liu H."/>
            <person name="Zhao H."/>
            <person name="Xu D."/>
            <person name="Zhang Y."/>
        </authorList>
    </citation>
    <scope>NUCLEOTIDE SEQUENCE [LARGE SCALE GENOMIC DNA]</scope>
    <source>
        <strain evidence="2">cv. Punajuju</strain>
    </source>
</reference>
<keyword evidence="2" id="KW-1185">Reference proteome</keyword>
<evidence type="ECO:0000313" key="1">
    <source>
        <dbReference type="EMBL" id="KAI3698907.1"/>
    </source>
</evidence>
<accession>A0ACB8ZMX8</accession>
<organism evidence="1 2">
    <name type="scientific">Cichorium intybus</name>
    <name type="common">Chicory</name>
    <dbReference type="NCBI Taxonomy" id="13427"/>
    <lineage>
        <taxon>Eukaryota</taxon>
        <taxon>Viridiplantae</taxon>
        <taxon>Streptophyta</taxon>
        <taxon>Embryophyta</taxon>
        <taxon>Tracheophyta</taxon>
        <taxon>Spermatophyta</taxon>
        <taxon>Magnoliopsida</taxon>
        <taxon>eudicotyledons</taxon>
        <taxon>Gunneridae</taxon>
        <taxon>Pentapetalae</taxon>
        <taxon>asterids</taxon>
        <taxon>campanulids</taxon>
        <taxon>Asterales</taxon>
        <taxon>Asteraceae</taxon>
        <taxon>Cichorioideae</taxon>
        <taxon>Cichorieae</taxon>
        <taxon>Cichoriinae</taxon>
        <taxon>Cichorium</taxon>
    </lineage>
</organism>